<evidence type="ECO:0000313" key="2">
    <source>
        <dbReference type="Proteomes" id="UP000214720"/>
    </source>
</evidence>
<organism evidence="1 2">
    <name type="scientific">Caballeronia sordidicola</name>
    <name type="common">Burkholderia sordidicola</name>
    <dbReference type="NCBI Taxonomy" id="196367"/>
    <lineage>
        <taxon>Bacteria</taxon>
        <taxon>Pseudomonadati</taxon>
        <taxon>Pseudomonadota</taxon>
        <taxon>Betaproteobacteria</taxon>
        <taxon>Burkholderiales</taxon>
        <taxon>Burkholderiaceae</taxon>
        <taxon>Caballeronia</taxon>
    </lineage>
</organism>
<protein>
    <submittedName>
        <fullName evidence="1">Uncharacterized protein</fullName>
    </submittedName>
</protein>
<comment type="caution">
    <text evidence="1">The sequence shown here is derived from an EMBL/GenBank/DDBJ whole genome shotgun (WGS) entry which is preliminary data.</text>
</comment>
<dbReference type="EMBL" id="MTHB01000047">
    <property type="protein sequence ID" value="OXC78997.1"/>
    <property type="molecule type" value="Genomic_DNA"/>
</dbReference>
<dbReference type="AlphaFoldDB" id="A0A226X7S9"/>
<name>A0A226X7S9_CABSO</name>
<evidence type="ECO:0000313" key="1">
    <source>
        <dbReference type="EMBL" id="OXC78997.1"/>
    </source>
</evidence>
<gene>
    <name evidence="1" type="ORF">BSU04_08835</name>
</gene>
<accession>A0A226X7S9</accession>
<proteinExistence type="predicted"/>
<dbReference type="Proteomes" id="UP000214720">
    <property type="component" value="Unassembled WGS sequence"/>
</dbReference>
<reference evidence="2" key="1">
    <citation type="submission" date="2017-01" db="EMBL/GenBank/DDBJ databases">
        <title>Genome Analysis of Deinococcus marmoris KOPRI26562.</title>
        <authorList>
            <person name="Kim J.H."/>
            <person name="Oh H.-M."/>
        </authorList>
    </citation>
    <scope>NUCLEOTIDE SEQUENCE [LARGE SCALE GENOMIC DNA]</scope>
    <source>
        <strain evidence="2">PAMC 26633</strain>
    </source>
</reference>
<sequence length="58" mass="6516">MFRAEPQRADAFRITFDDVRRVMIPNAFARCGESLVEGKCCREKRGGLALTHAVTDMA</sequence>